<proteinExistence type="predicted"/>
<gene>
    <name evidence="1" type="ORF">ACFP1Z_06625</name>
</gene>
<accession>A0ABW0YVR2</accession>
<protein>
    <submittedName>
        <fullName evidence="1">Uncharacterized protein</fullName>
    </submittedName>
</protein>
<name>A0ABW0YVR2_9ACTN</name>
<dbReference type="Proteomes" id="UP001596083">
    <property type="component" value="Unassembled WGS sequence"/>
</dbReference>
<organism evidence="1 2">
    <name type="scientific">Streptomyces gamaensis</name>
    <dbReference type="NCBI Taxonomy" id="1763542"/>
    <lineage>
        <taxon>Bacteria</taxon>
        <taxon>Bacillati</taxon>
        <taxon>Actinomycetota</taxon>
        <taxon>Actinomycetes</taxon>
        <taxon>Kitasatosporales</taxon>
        <taxon>Streptomycetaceae</taxon>
        <taxon>Streptomyces</taxon>
    </lineage>
</organism>
<reference evidence="2" key="1">
    <citation type="journal article" date="2019" name="Int. J. Syst. Evol. Microbiol.">
        <title>The Global Catalogue of Microorganisms (GCM) 10K type strain sequencing project: providing services to taxonomists for standard genome sequencing and annotation.</title>
        <authorList>
            <consortium name="The Broad Institute Genomics Platform"/>
            <consortium name="The Broad Institute Genome Sequencing Center for Infectious Disease"/>
            <person name="Wu L."/>
            <person name="Ma J."/>
        </authorList>
    </citation>
    <scope>NUCLEOTIDE SEQUENCE [LARGE SCALE GENOMIC DNA]</scope>
    <source>
        <strain evidence="2">CGMCC 4.7304</strain>
    </source>
</reference>
<evidence type="ECO:0000313" key="2">
    <source>
        <dbReference type="Proteomes" id="UP001596083"/>
    </source>
</evidence>
<dbReference type="RefSeq" id="WP_390314946.1">
    <property type="nucleotide sequence ID" value="NZ_JBHSPB010000003.1"/>
</dbReference>
<keyword evidence="2" id="KW-1185">Reference proteome</keyword>
<sequence>MRIRLHGTEDECRRAANCITEALDVLDISRPYPDRPPSRLVRVYLTVDLPTAIPTATEGE</sequence>
<evidence type="ECO:0000313" key="1">
    <source>
        <dbReference type="EMBL" id="MFC5719852.1"/>
    </source>
</evidence>
<comment type="caution">
    <text evidence="1">The sequence shown here is derived from an EMBL/GenBank/DDBJ whole genome shotgun (WGS) entry which is preliminary data.</text>
</comment>
<dbReference type="EMBL" id="JBHSPB010000003">
    <property type="protein sequence ID" value="MFC5719852.1"/>
    <property type="molecule type" value="Genomic_DNA"/>
</dbReference>